<reference evidence="12 13" key="1">
    <citation type="submission" date="2018-01" db="EMBL/GenBank/DDBJ databases">
        <title>Whole genome analyses suggest that Burkholderia sensu lato contains two further novel genera in the rhizoxinica-symbiotica group Mycetohabitans gen. nov., and Trinickia gen. nov.: implications for the evolution of diazotrophy and nodulation in the Burkholderiaceae.</title>
        <authorList>
            <person name="Estrada-de los Santos P."/>
            <person name="Palmer M."/>
            <person name="Chavez-Ramirez B."/>
            <person name="Beukes C."/>
            <person name="Steenkamp E.T."/>
            <person name="Hirsch A.M."/>
            <person name="Manyaka P."/>
            <person name="Maluk M."/>
            <person name="Lafos M."/>
            <person name="Crook M."/>
            <person name="Gross E."/>
            <person name="Simon M.F."/>
            <person name="Bueno dos Reis Junior F."/>
            <person name="Poole P.S."/>
            <person name="Venter S.N."/>
            <person name="James E.K."/>
        </authorList>
    </citation>
    <scope>NUCLEOTIDE SEQUENCE [LARGE SCALE GENOMIC DNA]</scope>
    <source>
        <strain evidence="12 13">WSM 3937</strain>
    </source>
</reference>
<evidence type="ECO:0000256" key="2">
    <source>
        <dbReference type="ARBA" id="ARBA00004933"/>
    </source>
</evidence>
<comment type="function">
    <text evidence="1">Involved in the hydrocarbon hydroxylating system, which transfers electrons from NADH to rubredoxin reductase and then through rubredoxin to alkane 1 monooxygenase.</text>
</comment>
<keyword evidence="13" id="KW-1185">Reference proteome</keyword>
<evidence type="ECO:0000256" key="9">
    <source>
        <dbReference type="PIRSR" id="PIRSR000071-1"/>
    </source>
</evidence>
<dbReference type="InterPro" id="IPR018527">
    <property type="entry name" value="Rubredoxin_Fe_BS"/>
</dbReference>
<keyword evidence="6 8" id="KW-0249">Electron transport</keyword>
<keyword evidence="4 8" id="KW-0813">Transport</keyword>
<dbReference type="PROSITE" id="PS00202">
    <property type="entry name" value="RUBREDOXIN"/>
    <property type="match status" value="1"/>
</dbReference>
<evidence type="ECO:0000313" key="13">
    <source>
        <dbReference type="Proteomes" id="UP000235659"/>
    </source>
</evidence>
<keyword evidence="7 8" id="KW-0408">Iron</keyword>
<evidence type="ECO:0000256" key="1">
    <source>
        <dbReference type="ARBA" id="ARBA00002792"/>
    </source>
</evidence>
<dbReference type="InterPro" id="IPR024935">
    <property type="entry name" value="Rubredoxin_dom"/>
</dbReference>
<dbReference type="RefSeq" id="WP_102634547.1">
    <property type="nucleotide sequence ID" value="NZ_CADIJZ010000021.1"/>
</dbReference>
<evidence type="ECO:0000256" key="3">
    <source>
        <dbReference type="ARBA" id="ARBA00005337"/>
    </source>
</evidence>
<comment type="pathway">
    <text evidence="2">Hydrocarbon metabolism; alkane degradation.</text>
</comment>
<proteinExistence type="inferred from homology"/>
<dbReference type="InterPro" id="IPR024922">
    <property type="entry name" value="Rubredoxin"/>
</dbReference>
<evidence type="ECO:0000256" key="6">
    <source>
        <dbReference type="ARBA" id="ARBA00022982"/>
    </source>
</evidence>
<dbReference type="Proteomes" id="UP000235659">
    <property type="component" value="Unassembled WGS sequence"/>
</dbReference>
<comment type="cofactor">
    <cofactor evidence="8 9">
        <name>Fe(3+)</name>
        <dbReference type="ChEBI" id="CHEBI:29034"/>
    </cofactor>
    <text evidence="8 9">Binds 1 Fe(3+) ion per subunit.</text>
</comment>
<dbReference type="InterPro" id="IPR024934">
    <property type="entry name" value="Rubredoxin-like_dom"/>
</dbReference>
<feature type="binding site" evidence="9">
    <location>
        <position position="39"/>
    </location>
    <ligand>
        <name>Fe cation</name>
        <dbReference type="ChEBI" id="CHEBI:24875"/>
    </ligand>
</feature>
<dbReference type="AlphaFoldDB" id="A0A2N7WER3"/>
<feature type="binding site" evidence="9">
    <location>
        <position position="6"/>
    </location>
    <ligand>
        <name>Fe cation</name>
        <dbReference type="ChEBI" id="CHEBI:24875"/>
    </ligand>
</feature>
<feature type="binding site" evidence="9">
    <location>
        <position position="9"/>
    </location>
    <ligand>
        <name>Fe cation</name>
        <dbReference type="ChEBI" id="CHEBI:24875"/>
    </ligand>
</feature>
<dbReference type="Pfam" id="PF00301">
    <property type="entry name" value="Rubredoxin"/>
    <property type="match status" value="1"/>
</dbReference>
<gene>
    <name evidence="11" type="primary">rubA2</name>
    <name evidence="12" type="ORF">C0Z16_23910</name>
    <name evidence="11" type="ORF">LMG27174_05046</name>
</gene>
<dbReference type="GO" id="GO:0043448">
    <property type="term" value="P:alkane catabolic process"/>
    <property type="evidence" value="ECO:0007669"/>
    <property type="project" value="TreeGrafter"/>
</dbReference>
<dbReference type="OrthoDB" id="9800607at2"/>
<feature type="domain" description="Rubredoxin-like" evidence="10">
    <location>
        <begin position="1"/>
        <end position="52"/>
    </location>
</feature>
<dbReference type="PIRSF" id="PIRSF000071">
    <property type="entry name" value="Rubredoxin"/>
    <property type="match status" value="1"/>
</dbReference>
<dbReference type="EMBL" id="PNXY01000019">
    <property type="protein sequence ID" value="PMS27918.1"/>
    <property type="molecule type" value="Genomic_DNA"/>
</dbReference>
<dbReference type="EMBL" id="CADIJZ010000021">
    <property type="protein sequence ID" value="CAB3721970.1"/>
    <property type="molecule type" value="Genomic_DNA"/>
</dbReference>
<name>A0A2N7WER3_9BURK</name>
<evidence type="ECO:0000313" key="14">
    <source>
        <dbReference type="Proteomes" id="UP000494205"/>
    </source>
</evidence>
<dbReference type="PRINTS" id="PR00163">
    <property type="entry name" value="RUBREDOXIN"/>
</dbReference>
<accession>A0A2N7WER3</accession>
<dbReference type="PANTHER" id="PTHR47627:SF1">
    <property type="entry name" value="RUBREDOXIN-1-RELATED"/>
    <property type="match status" value="1"/>
</dbReference>
<dbReference type="PANTHER" id="PTHR47627">
    <property type="entry name" value="RUBREDOXIN"/>
    <property type="match status" value="1"/>
</dbReference>
<evidence type="ECO:0000259" key="10">
    <source>
        <dbReference type="PROSITE" id="PS50903"/>
    </source>
</evidence>
<evidence type="ECO:0000256" key="5">
    <source>
        <dbReference type="ARBA" id="ARBA00022723"/>
    </source>
</evidence>
<dbReference type="Proteomes" id="UP000494205">
    <property type="component" value="Unassembled WGS sequence"/>
</dbReference>
<sequence length="54" mass="6089">MKQWQCIFCGFFYDEAVGLPAEGFPPGTRWADIPDDWTCPECGAGKIDFVMIEV</sequence>
<dbReference type="InterPro" id="IPR050526">
    <property type="entry name" value="Rubredoxin_ET"/>
</dbReference>
<keyword evidence="5 8" id="KW-0479">Metal-binding</keyword>
<organism evidence="11 14">
    <name type="scientific">Paraburkholderia rhynchosiae</name>
    <dbReference type="NCBI Taxonomy" id="487049"/>
    <lineage>
        <taxon>Bacteria</taxon>
        <taxon>Pseudomonadati</taxon>
        <taxon>Pseudomonadota</taxon>
        <taxon>Betaproteobacteria</taxon>
        <taxon>Burkholderiales</taxon>
        <taxon>Burkholderiaceae</taxon>
        <taxon>Paraburkholderia</taxon>
    </lineage>
</organism>
<dbReference type="GO" id="GO:0009055">
    <property type="term" value="F:electron transfer activity"/>
    <property type="evidence" value="ECO:0007669"/>
    <property type="project" value="InterPro"/>
</dbReference>
<dbReference type="CDD" id="cd00730">
    <property type="entry name" value="rubredoxin"/>
    <property type="match status" value="1"/>
</dbReference>
<dbReference type="FunFam" id="2.20.28.10:FF:000001">
    <property type="entry name" value="Rubredoxin"/>
    <property type="match status" value="1"/>
</dbReference>
<dbReference type="PROSITE" id="PS50903">
    <property type="entry name" value="RUBREDOXIN_LIKE"/>
    <property type="match status" value="1"/>
</dbReference>
<comment type="similarity">
    <text evidence="3 8">Belongs to the rubredoxin family.</text>
</comment>
<dbReference type="GO" id="GO:0005506">
    <property type="term" value="F:iron ion binding"/>
    <property type="evidence" value="ECO:0007669"/>
    <property type="project" value="InterPro"/>
</dbReference>
<evidence type="ECO:0000256" key="7">
    <source>
        <dbReference type="ARBA" id="ARBA00023004"/>
    </source>
</evidence>
<dbReference type="SUPFAM" id="SSF57802">
    <property type="entry name" value="Rubredoxin-like"/>
    <property type="match status" value="1"/>
</dbReference>
<feature type="binding site" evidence="9">
    <location>
        <position position="42"/>
    </location>
    <ligand>
        <name>Fe cation</name>
        <dbReference type="ChEBI" id="CHEBI:24875"/>
    </ligand>
</feature>
<evidence type="ECO:0000256" key="8">
    <source>
        <dbReference type="PIRNR" id="PIRNR000071"/>
    </source>
</evidence>
<protein>
    <recommendedName>
        <fullName evidence="8">Rubredoxin</fullName>
    </recommendedName>
</protein>
<evidence type="ECO:0000256" key="4">
    <source>
        <dbReference type="ARBA" id="ARBA00022448"/>
    </source>
</evidence>
<reference evidence="11 14" key="2">
    <citation type="submission" date="2020-04" db="EMBL/GenBank/DDBJ databases">
        <authorList>
            <person name="De Canck E."/>
        </authorList>
    </citation>
    <scope>NUCLEOTIDE SEQUENCE [LARGE SCALE GENOMIC DNA]</scope>
    <source>
        <strain evidence="11 14">LMG 27174</strain>
    </source>
</reference>
<evidence type="ECO:0000313" key="12">
    <source>
        <dbReference type="EMBL" id="PMS27918.1"/>
    </source>
</evidence>
<dbReference type="Gene3D" id="2.20.28.10">
    <property type="match status" value="1"/>
</dbReference>
<evidence type="ECO:0000313" key="11">
    <source>
        <dbReference type="EMBL" id="CAB3721970.1"/>
    </source>
</evidence>